<dbReference type="EMBL" id="JGZK01000017">
    <property type="protein sequence ID" value="KFI84535.1"/>
    <property type="molecule type" value="Genomic_DNA"/>
</dbReference>
<organism evidence="2 3">
    <name type="scientific">Bifidobacterium reuteri DSM 23975</name>
    <dbReference type="NCBI Taxonomy" id="1437610"/>
    <lineage>
        <taxon>Bacteria</taxon>
        <taxon>Bacillati</taxon>
        <taxon>Actinomycetota</taxon>
        <taxon>Actinomycetes</taxon>
        <taxon>Bifidobacteriales</taxon>
        <taxon>Bifidobacteriaceae</taxon>
        <taxon>Bifidobacterium</taxon>
    </lineage>
</organism>
<proteinExistence type="predicted"/>
<dbReference type="GO" id="GO:0006260">
    <property type="term" value="P:DNA replication"/>
    <property type="evidence" value="ECO:0007669"/>
    <property type="project" value="InterPro"/>
</dbReference>
<gene>
    <name evidence="2" type="ORF">BREU_1312</name>
</gene>
<dbReference type="Proteomes" id="UP000028984">
    <property type="component" value="Unassembled WGS sequence"/>
</dbReference>
<reference evidence="2 3" key="1">
    <citation type="submission" date="2014-03" db="EMBL/GenBank/DDBJ databases">
        <title>Genomics of Bifidobacteria.</title>
        <authorList>
            <person name="Ventura M."/>
            <person name="Milani C."/>
            <person name="Lugli G.A."/>
        </authorList>
    </citation>
    <scope>NUCLEOTIDE SEQUENCE [LARGE SCALE GENOMIC DNA]</scope>
    <source>
        <strain evidence="2 3">DSM 23975</strain>
    </source>
</reference>
<accession>A0A087CMN5</accession>
<dbReference type="AlphaFoldDB" id="A0A087CMN5"/>
<sequence length="273" mass="31063">MEETAEYVMNSDELTPLIAQYVVNVRERTGSYYGWRTISEALVGESPASVSNPLPDIDGYGFLAGLCTRDEVSNMIFELEAKDVVRVGKDTLIRPGANIRELLPDYRGWAPRPRHAAERYAESHGRSEDRKESSWTVSRSGLRTVPATDQEIDDMRTIIEFVNEEMRVIGHGYGRGNTIKALRGERRKELAAAGLIDLNGHGSLKGRRYRYIRRLLQTLIEAKVLRYGKYITIMPPKERDVAIMPDCLDWVVDEQEFNQRMDERADAIARGGR</sequence>
<feature type="domain" description="RQC" evidence="1">
    <location>
        <begin position="155"/>
        <end position="227"/>
    </location>
</feature>
<evidence type="ECO:0000313" key="2">
    <source>
        <dbReference type="EMBL" id="KFI84535.1"/>
    </source>
</evidence>
<dbReference type="Pfam" id="PF09382">
    <property type="entry name" value="RQC"/>
    <property type="match status" value="1"/>
</dbReference>
<name>A0A087CMN5_9BIFI</name>
<dbReference type="InterPro" id="IPR018982">
    <property type="entry name" value="RQC_domain"/>
</dbReference>
<dbReference type="GO" id="GO:0006281">
    <property type="term" value="P:DNA repair"/>
    <property type="evidence" value="ECO:0007669"/>
    <property type="project" value="InterPro"/>
</dbReference>
<evidence type="ECO:0000259" key="1">
    <source>
        <dbReference type="Pfam" id="PF09382"/>
    </source>
</evidence>
<dbReference type="STRING" id="1437610.BREU_1312"/>
<dbReference type="RefSeq" id="WP_162178922.1">
    <property type="nucleotide sequence ID" value="NZ_JDUW01000013.1"/>
</dbReference>
<protein>
    <recommendedName>
        <fullName evidence="1">RQC domain-containing protein</fullName>
    </recommendedName>
</protein>
<dbReference type="GO" id="GO:0043138">
    <property type="term" value="F:3'-5' DNA helicase activity"/>
    <property type="evidence" value="ECO:0007669"/>
    <property type="project" value="InterPro"/>
</dbReference>
<comment type="caution">
    <text evidence="2">The sequence shown here is derived from an EMBL/GenBank/DDBJ whole genome shotgun (WGS) entry which is preliminary data.</text>
</comment>
<evidence type="ECO:0000313" key="3">
    <source>
        <dbReference type="Proteomes" id="UP000028984"/>
    </source>
</evidence>
<keyword evidence="3" id="KW-1185">Reference proteome</keyword>
<dbReference type="InterPro" id="IPR036388">
    <property type="entry name" value="WH-like_DNA-bd_sf"/>
</dbReference>
<dbReference type="Gene3D" id="1.10.10.10">
    <property type="entry name" value="Winged helix-like DNA-binding domain superfamily/Winged helix DNA-binding domain"/>
    <property type="match status" value="1"/>
</dbReference>